<reference evidence="1" key="1">
    <citation type="submission" date="2020-01" db="EMBL/GenBank/DDBJ databases">
        <title>Identification and distribution of gene clusters putatively required for synthesis of sphingolipid metabolism inhibitors in phylogenetically diverse species of the filamentous fungus Fusarium.</title>
        <authorList>
            <person name="Kim H.-S."/>
            <person name="Busman M."/>
            <person name="Brown D.W."/>
            <person name="Divon H."/>
            <person name="Uhlig S."/>
            <person name="Proctor R.H."/>
        </authorList>
    </citation>
    <scope>NUCLEOTIDE SEQUENCE</scope>
    <source>
        <strain evidence="1">NRRL 53441</strain>
    </source>
</reference>
<accession>A0A8H4KBC2</accession>
<dbReference type="AlphaFoldDB" id="A0A8H4KBC2"/>
<dbReference type="Proteomes" id="UP000605986">
    <property type="component" value="Unassembled WGS sequence"/>
</dbReference>
<comment type="caution">
    <text evidence="1">The sequence shown here is derived from an EMBL/GenBank/DDBJ whole genome shotgun (WGS) entry which is preliminary data.</text>
</comment>
<evidence type="ECO:0000313" key="1">
    <source>
        <dbReference type="EMBL" id="KAF4446771.1"/>
    </source>
</evidence>
<name>A0A8H4KBC2_9HYPO</name>
<proteinExistence type="predicted"/>
<sequence length="136" mass="15246">MGADQFQSSTPFPGDCFSPEGDYEPRDALFEAINVWAATKASGFVNGRSTKAEELLRTCVIVAATTQSFRENGSARRHLEQQAESSLYWRRSLETRVPGLYGIVPTADSQYLIMNRAKTPPPIQYVEEFFKSNCLK</sequence>
<protein>
    <submittedName>
        <fullName evidence="1">MULE transposase domain protein</fullName>
    </submittedName>
</protein>
<evidence type="ECO:0000313" key="2">
    <source>
        <dbReference type="Proteomes" id="UP000605986"/>
    </source>
</evidence>
<organism evidence="1 2">
    <name type="scientific">Fusarium austroafricanum</name>
    <dbReference type="NCBI Taxonomy" id="2364996"/>
    <lineage>
        <taxon>Eukaryota</taxon>
        <taxon>Fungi</taxon>
        <taxon>Dikarya</taxon>
        <taxon>Ascomycota</taxon>
        <taxon>Pezizomycotina</taxon>
        <taxon>Sordariomycetes</taxon>
        <taxon>Hypocreomycetidae</taxon>
        <taxon>Hypocreales</taxon>
        <taxon>Nectriaceae</taxon>
        <taxon>Fusarium</taxon>
        <taxon>Fusarium concolor species complex</taxon>
    </lineage>
</organism>
<gene>
    <name evidence="1" type="ORF">F53441_9617</name>
</gene>
<keyword evidence="2" id="KW-1185">Reference proteome</keyword>
<dbReference type="EMBL" id="JAADJG010000441">
    <property type="protein sequence ID" value="KAF4446771.1"/>
    <property type="molecule type" value="Genomic_DNA"/>
</dbReference>